<dbReference type="RefSeq" id="WP_260571653.1">
    <property type="nucleotide sequence ID" value="NZ_CP104205.1"/>
</dbReference>
<evidence type="ECO:0000313" key="1">
    <source>
        <dbReference type="EMBL" id="UWX54053.1"/>
    </source>
</evidence>
<reference evidence="1" key="1">
    <citation type="submission" date="2022-09" db="EMBL/GenBank/DDBJ databases">
        <title>Maribacter litopenaei sp. nov., isolated from the intestinal tract of the Pacific White Shrimp, Litopenaeus vannamei.</title>
        <authorList>
            <person name="Kim S.Y."/>
            <person name="Hwang C.Y."/>
        </authorList>
    </citation>
    <scope>NUCLEOTIDE SEQUENCE</scope>
    <source>
        <strain evidence="1">HL-LV01</strain>
    </source>
</reference>
<evidence type="ECO:0000313" key="2">
    <source>
        <dbReference type="Proteomes" id="UP001059209"/>
    </source>
</evidence>
<dbReference type="EMBL" id="CP104205">
    <property type="protein sequence ID" value="UWX54053.1"/>
    <property type="molecule type" value="Genomic_DNA"/>
</dbReference>
<organism evidence="1 2">
    <name type="scientific">Maribacter litopenaei</name>
    <dbReference type="NCBI Taxonomy" id="2976127"/>
    <lineage>
        <taxon>Bacteria</taxon>
        <taxon>Pseudomonadati</taxon>
        <taxon>Bacteroidota</taxon>
        <taxon>Flavobacteriia</taxon>
        <taxon>Flavobacteriales</taxon>
        <taxon>Flavobacteriaceae</taxon>
        <taxon>Maribacter</taxon>
    </lineage>
</organism>
<keyword evidence="2" id="KW-1185">Reference proteome</keyword>
<name>A0ABY5Y4X9_9FLAO</name>
<protein>
    <submittedName>
        <fullName evidence="1">Uncharacterized protein</fullName>
    </submittedName>
</protein>
<dbReference type="Proteomes" id="UP001059209">
    <property type="component" value="Chromosome"/>
</dbReference>
<gene>
    <name evidence="1" type="ORF">NYZ99_13465</name>
</gene>
<accession>A0ABY5Y4X9</accession>
<proteinExistence type="predicted"/>
<sequence>MSVPVADIAALTDTNTTNTSLTEDGTDLILTDSDGNTVTIALADIAAATDTNTTNATFAVVGTDLVITDSDGGTVSVPVADIAALTDTDDRTLSLTGNTPAIVDGNSIDLSGYLDNTDSQTLSITGNDLSIAGGNTVTLPSADGSETIVNGGTDISVTGSGTSGDPYIVNNTFTEVDGSITNELTDLSLSGNTLTLTNPATGGNSVDLSGFVNTDDQQISLSTNTLTLSNGTGADTTADLSGYLDNTDNQTLSITGNDLSITGGNTVTLPTADGSETIVNGGGINVVTGSGTSGDPYVVTGTEVDGSVTNEIQDITSGDGSITVNQTGIDYDLSVNFPTNNDNDATNEYNTGSGITGGNLEITDGGGTESVNLISGDANNNIGVGSDGALYLNVASVSIAETNTSLSFDSGTNQLTYTNELGNNPSIDLSSLDNSGTDSQTLSITGNDLSITGGNTVTLPTANGSETIVNGGGINVVTGSGTSGDPYVVTGTEVDGSVTNELTDLSLSGNTLTLTNPATGGNSVDLSGFVNTDDQQISLNTNTLTLSNGTGADTTADLSGYLDNTDSRTLSITGNDLSIAGGNTVTLPTADGSETIVNGGTDISVTGSGTSGDPYVVNNTFTEVDGSVTNEIQDLSISGNTLSLSDDVTTVDLSGYLDNTDSRTLSITGNDLSIAGGNTVTLPTADGSETIVNGGGINVVTGSGTSGDPYVVTGTEVDGSVTNEIQDLSISGNTLSLSDDATTVDLSGYLDNTDNQNLSITGNDLSIAGGNTVTLPTADGSETIVNGGTDISVTGSGTSGDPYVVNNTFTEVDGSVTNELTDLSLSGNTLTLTNPATGGNSVDLSGFVNTDDQQISLSTNTLTLSNGTGADTTADLSGYLDNTDSQTLSITGNDLSIAGGNTVTLPMADGSETIVNGGGINVVTGSGISGDPYVVTGTEVDGSVTNEIQDLSISGNTLSLSDDATTVDLSGYLDNTDNQTLSITGNDLSIAGGNTVTLPTADGSETIVNGGTDISVTGSGTSGDPYVVNSTFTEVDGSVTNEIQTITSIDGSVTLTQTGDDYDLSVPVADGSETIVNGGGINVVTGSGTSGDPYVVTGTEVDGSVTNEIQDLSISGNTLSLSDDATTVDLSGYLDNTDNQTLSITGNDLSIAGGNTVTLPTADGSETIVNGGTDISVTGSGTSGDPYVVNSTFTEVDGSVTNEIQTITSIDGSVTLTQTGDDYDLSVPVADGSETIVNGGGINVVTGSGTSGDPYVVTGTEVDGSVTNELTDLSLSGNTLTLTNPATGGNSVDLSGFVNTDDQQISLSTNTLTLSNGTGADTTADLSGYLDNTDNQNLSITGNDLSIAGGNTVTLPTADGSETIVNGGTDISVTGSGTSGDPYVVNNTFTEVDGSVTNEIQTITSIDGSVTLTQTGDDYDLSVPVADGSETIVNGGTDISVTGSGTSGDPYVVNNTFTEVDGSITNEIQTITSIDGSVTLTQTGDDYDLSVPVADGSETIVNGGGINVVTGSGTSGDPYVVTGTEVDGSVTNEIQDLSISGNTLSLSDDATTVDLSGYLDNTDSRTLSITGNDLSIAGGNTVTLPTADGSETIVNGGTDISVTGSGTSGDPYVVNNTFTEVDGSVTNEIQDLSISGNTLSLSDDATTVDLSGYLDNTDNQNLSITGNDLSIAGGNTVTLPTADGSETIVNGGGINVVTGSGTSGDPYVVTGTEVDGSVTNEVNTAFSVTNNGVEDVLRITDSNGNLDVALSALGTDDQLASEVDSDTPVDVDGDGVTDDTVEDVIQAIAPITSKAARIFYPPSIAIDASVLINDTTVDLYQEYLDQYGGSAANFTASAGAPGTVPTYGRTELYYYVTYADPAVLNIDLIGADGVMQYDVIGTPPDYNSLINVVFVVK</sequence>